<dbReference type="PANTHER" id="PTHR24559:SF444">
    <property type="entry name" value="REVERSE TRANSCRIPTASE DOMAIN-CONTAINING PROTEIN"/>
    <property type="match status" value="1"/>
</dbReference>
<organism evidence="1 2">
    <name type="scientific">Caerostris darwini</name>
    <dbReference type="NCBI Taxonomy" id="1538125"/>
    <lineage>
        <taxon>Eukaryota</taxon>
        <taxon>Metazoa</taxon>
        <taxon>Ecdysozoa</taxon>
        <taxon>Arthropoda</taxon>
        <taxon>Chelicerata</taxon>
        <taxon>Arachnida</taxon>
        <taxon>Araneae</taxon>
        <taxon>Araneomorphae</taxon>
        <taxon>Entelegynae</taxon>
        <taxon>Araneoidea</taxon>
        <taxon>Araneidae</taxon>
        <taxon>Caerostris</taxon>
    </lineage>
</organism>
<keyword evidence="2" id="KW-1185">Reference proteome</keyword>
<gene>
    <name evidence="1" type="primary">TY3B-G_504</name>
    <name evidence="1" type="ORF">CDAR_415381</name>
</gene>
<dbReference type="Gene3D" id="3.30.70.270">
    <property type="match status" value="1"/>
</dbReference>
<protein>
    <submittedName>
        <fullName evidence="1">Reverse transcriptase</fullName>
    </submittedName>
</protein>
<evidence type="ECO:0000313" key="2">
    <source>
        <dbReference type="Proteomes" id="UP001054837"/>
    </source>
</evidence>
<reference evidence="1 2" key="1">
    <citation type="submission" date="2021-06" db="EMBL/GenBank/DDBJ databases">
        <title>Caerostris darwini draft genome.</title>
        <authorList>
            <person name="Kono N."/>
            <person name="Arakawa K."/>
        </authorList>
    </citation>
    <scope>NUCLEOTIDE SEQUENCE [LARGE SCALE GENOMIC DNA]</scope>
</reference>
<dbReference type="InterPro" id="IPR053134">
    <property type="entry name" value="RNA-dir_DNA_polymerase"/>
</dbReference>
<dbReference type="Proteomes" id="UP001054837">
    <property type="component" value="Unassembled WGS sequence"/>
</dbReference>
<dbReference type="AlphaFoldDB" id="A0AAV4MKW2"/>
<accession>A0AAV4MKW2</accession>
<dbReference type="PANTHER" id="PTHR24559">
    <property type="entry name" value="TRANSPOSON TY3-I GAG-POL POLYPROTEIN"/>
    <property type="match status" value="1"/>
</dbReference>
<dbReference type="InterPro" id="IPR043502">
    <property type="entry name" value="DNA/RNA_pol_sf"/>
</dbReference>
<dbReference type="EMBL" id="BPLQ01000593">
    <property type="protein sequence ID" value="GIX73209.1"/>
    <property type="molecule type" value="Genomic_DNA"/>
</dbReference>
<dbReference type="GO" id="GO:0003964">
    <property type="term" value="F:RNA-directed DNA polymerase activity"/>
    <property type="evidence" value="ECO:0007669"/>
    <property type="project" value="UniProtKB-KW"/>
</dbReference>
<keyword evidence="1" id="KW-0695">RNA-directed DNA polymerase</keyword>
<dbReference type="Gene3D" id="3.10.10.10">
    <property type="entry name" value="HIV Type 1 Reverse Transcriptase, subunit A, domain 1"/>
    <property type="match status" value="1"/>
</dbReference>
<comment type="caution">
    <text evidence="1">The sequence shown here is derived from an EMBL/GenBank/DDBJ whole genome shotgun (WGS) entry which is preliminary data.</text>
</comment>
<evidence type="ECO:0000313" key="1">
    <source>
        <dbReference type="EMBL" id="GIX73209.1"/>
    </source>
</evidence>
<proteinExistence type="predicted"/>
<name>A0AAV4MKW2_9ARAC</name>
<keyword evidence="1" id="KW-0808">Transferase</keyword>
<sequence>MFSTLFVSRKHGREEIAAPDHPPRISRFLFIKDKRFNISFLIDIGSGNSLIPAVQRKTSIPKFTAFLSKFPSITRPPCADQPVLHSILHYIETLSPPVFVKPRRLAFDRLQIAKTEIQHMLDLGHTRPSKSNYASPLHMTRKKDNSVGVFRALNAQTIKDKYPIPCILDFTSELLGSKIFSHVDLIKAFH</sequence>
<dbReference type="SUPFAM" id="SSF56672">
    <property type="entry name" value="DNA/RNA polymerases"/>
    <property type="match status" value="1"/>
</dbReference>
<dbReference type="InterPro" id="IPR043128">
    <property type="entry name" value="Rev_trsase/Diguanyl_cyclase"/>
</dbReference>
<keyword evidence="1" id="KW-0548">Nucleotidyltransferase</keyword>